<dbReference type="Pfam" id="PF03009">
    <property type="entry name" value="GDPD"/>
    <property type="match status" value="1"/>
</dbReference>
<dbReference type="AlphaFoldDB" id="A0A4Q9DIY8"/>
<dbReference type="PANTHER" id="PTHR46211">
    <property type="entry name" value="GLYCEROPHOSPHORYL DIESTER PHOSPHODIESTERASE"/>
    <property type="match status" value="1"/>
</dbReference>
<dbReference type="PANTHER" id="PTHR46211:SF14">
    <property type="entry name" value="GLYCEROPHOSPHODIESTER PHOSPHODIESTERASE"/>
    <property type="match status" value="1"/>
</dbReference>
<comment type="caution">
    <text evidence="2">The sequence shown here is derived from an EMBL/GenBank/DDBJ whole genome shotgun (WGS) entry which is preliminary data.</text>
</comment>
<dbReference type="GO" id="GO:0006629">
    <property type="term" value="P:lipid metabolic process"/>
    <property type="evidence" value="ECO:0007669"/>
    <property type="project" value="InterPro"/>
</dbReference>
<sequence length="244" mass="27170">MTAQKPMNIAHRGAKGLAPENTLAAFRLGMEHGCEGIELDIHLSADGEIIVCHDESLDRTTNGTGAIRGLTLSEIKSYDAGEWFGEQYRGETVPTLGEVFDLVPASIMINVEVKDHVDEQIERKLVDFLRERGRLDNVVVSSFDHQCVRRIKQLEPNVKIGLLYALNLVEPAAYAHAFDVDVYSLHPHFTLVDSELMQKAAEYGLVVFPWTVNDEKDLLHVTELGVSGIITDFPGRYRDLLAGK</sequence>
<reference evidence="2 3" key="1">
    <citation type="submission" date="2019-02" db="EMBL/GenBank/DDBJ databases">
        <title>Paenibacillus sp. nov., isolated from surface-sterilized tissue of Thalictrum simplex L.</title>
        <authorList>
            <person name="Tuo L."/>
        </authorList>
    </citation>
    <scope>NUCLEOTIDE SEQUENCE [LARGE SCALE GENOMIC DNA]</scope>
    <source>
        <strain evidence="2 3">N2SHLJ1</strain>
    </source>
</reference>
<proteinExistence type="predicted"/>
<dbReference type="Gene3D" id="3.20.20.190">
    <property type="entry name" value="Phosphatidylinositol (PI) phosphodiesterase"/>
    <property type="match status" value="1"/>
</dbReference>
<evidence type="ECO:0000313" key="2">
    <source>
        <dbReference type="EMBL" id="TBL72695.1"/>
    </source>
</evidence>
<dbReference type="SUPFAM" id="SSF51695">
    <property type="entry name" value="PLC-like phosphodiesterases"/>
    <property type="match status" value="1"/>
</dbReference>
<evidence type="ECO:0000313" key="3">
    <source>
        <dbReference type="Proteomes" id="UP000293142"/>
    </source>
</evidence>
<dbReference type="Proteomes" id="UP000293142">
    <property type="component" value="Unassembled WGS sequence"/>
</dbReference>
<dbReference type="CDD" id="cd08563">
    <property type="entry name" value="GDPD_TtGDE_like"/>
    <property type="match status" value="1"/>
</dbReference>
<accession>A0A4Q9DIY8</accession>
<feature type="domain" description="GP-PDE" evidence="1">
    <location>
        <begin position="6"/>
        <end position="241"/>
    </location>
</feature>
<keyword evidence="3" id="KW-1185">Reference proteome</keyword>
<gene>
    <name evidence="2" type="ORF">EYB31_28520</name>
</gene>
<dbReference type="EMBL" id="SIRE01000023">
    <property type="protein sequence ID" value="TBL72695.1"/>
    <property type="molecule type" value="Genomic_DNA"/>
</dbReference>
<dbReference type="InterPro" id="IPR017946">
    <property type="entry name" value="PLC-like_Pdiesterase_TIM-brl"/>
</dbReference>
<dbReference type="RefSeq" id="WP_131016882.1">
    <property type="nucleotide sequence ID" value="NZ_SIRE01000023.1"/>
</dbReference>
<dbReference type="PROSITE" id="PS51704">
    <property type="entry name" value="GP_PDE"/>
    <property type="match status" value="1"/>
</dbReference>
<dbReference type="GO" id="GO:0008081">
    <property type="term" value="F:phosphoric diester hydrolase activity"/>
    <property type="evidence" value="ECO:0007669"/>
    <property type="project" value="InterPro"/>
</dbReference>
<organism evidence="2 3">
    <name type="scientific">Paenibacillus thalictri</name>
    <dbReference type="NCBI Taxonomy" id="2527873"/>
    <lineage>
        <taxon>Bacteria</taxon>
        <taxon>Bacillati</taxon>
        <taxon>Bacillota</taxon>
        <taxon>Bacilli</taxon>
        <taxon>Bacillales</taxon>
        <taxon>Paenibacillaceae</taxon>
        <taxon>Paenibacillus</taxon>
    </lineage>
</organism>
<evidence type="ECO:0000259" key="1">
    <source>
        <dbReference type="PROSITE" id="PS51704"/>
    </source>
</evidence>
<dbReference type="InterPro" id="IPR030395">
    <property type="entry name" value="GP_PDE_dom"/>
</dbReference>
<protein>
    <submittedName>
        <fullName evidence="2">Glycerophosphodiester phosphodiesterase</fullName>
    </submittedName>
</protein>
<dbReference type="PROSITE" id="PS50007">
    <property type="entry name" value="PIPLC_X_DOMAIN"/>
    <property type="match status" value="1"/>
</dbReference>
<name>A0A4Q9DIY8_9BACL</name>
<dbReference type="OrthoDB" id="384721at2"/>